<proteinExistence type="predicted"/>
<evidence type="ECO:0000259" key="3">
    <source>
        <dbReference type="Pfam" id="PF01551"/>
    </source>
</evidence>
<evidence type="ECO:0000256" key="2">
    <source>
        <dbReference type="SAM" id="SignalP"/>
    </source>
</evidence>
<feature type="chain" id="PRO_5046465836" evidence="2">
    <location>
        <begin position="30"/>
        <end position="255"/>
    </location>
</feature>
<sequence>MLKRKAPMHVFRVPMTIAIGLSVATPAFADEPQKSPDFAHAGSPATGLPAGDSQAFRQRMMDWSAAPATKPVSAPAIAPKVEAPRSRSSDLPRLSSRFGLRNDPLRGGYARHAGVDIPAPLGTPVLASADGEVRYAGSAGGYGNMIEIAHPNGIRTRYAHLSRILVGERAMVRQGQVIALMGSTGRSTGSHLHFEMRANGAAIDPLPHLGDEHVWDDLSKRPALRITPMEPFVSAFARAREANGRAEGDDQGARP</sequence>
<evidence type="ECO:0000313" key="5">
    <source>
        <dbReference type="Proteomes" id="UP000706039"/>
    </source>
</evidence>
<keyword evidence="5" id="KW-1185">Reference proteome</keyword>
<reference evidence="4 5" key="1">
    <citation type="submission" date="2021-08" db="EMBL/GenBank/DDBJ databases">
        <authorList>
            <person name="Tuo L."/>
        </authorList>
    </citation>
    <scope>NUCLEOTIDE SEQUENCE [LARGE SCALE GENOMIC DNA]</scope>
    <source>
        <strain evidence="4 5">JCM 31229</strain>
    </source>
</reference>
<dbReference type="PANTHER" id="PTHR21666:SF270">
    <property type="entry name" value="MUREIN HYDROLASE ACTIVATOR ENVC"/>
    <property type="match status" value="1"/>
</dbReference>
<dbReference type="Proteomes" id="UP000706039">
    <property type="component" value="Unassembled WGS sequence"/>
</dbReference>
<comment type="caution">
    <text evidence="4">The sequence shown here is derived from an EMBL/GenBank/DDBJ whole genome shotgun (WGS) entry which is preliminary data.</text>
</comment>
<dbReference type="InterPro" id="IPR011055">
    <property type="entry name" value="Dup_hybrid_motif"/>
</dbReference>
<dbReference type="Pfam" id="PF01551">
    <property type="entry name" value="Peptidase_M23"/>
    <property type="match status" value="1"/>
</dbReference>
<dbReference type="EMBL" id="JAINVV010000001">
    <property type="protein sequence ID" value="MBY8820736.1"/>
    <property type="molecule type" value="Genomic_DNA"/>
</dbReference>
<feature type="signal peptide" evidence="2">
    <location>
        <begin position="1"/>
        <end position="29"/>
    </location>
</feature>
<feature type="domain" description="M23ase beta-sheet core" evidence="3">
    <location>
        <begin position="111"/>
        <end position="205"/>
    </location>
</feature>
<dbReference type="InterPro" id="IPR050570">
    <property type="entry name" value="Cell_wall_metabolism_enzyme"/>
</dbReference>
<organism evidence="4 5">
    <name type="scientific">Sphingomonas colocasiae</name>
    <dbReference type="NCBI Taxonomy" id="1848973"/>
    <lineage>
        <taxon>Bacteria</taxon>
        <taxon>Pseudomonadati</taxon>
        <taxon>Pseudomonadota</taxon>
        <taxon>Alphaproteobacteria</taxon>
        <taxon>Sphingomonadales</taxon>
        <taxon>Sphingomonadaceae</taxon>
        <taxon>Sphingomonas</taxon>
    </lineage>
</organism>
<feature type="region of interest" description="Disordered" evidence="1">
    <location>
        <begin position="32"/>
        <end position="52"/>
    </location>
</feature>
<evidence type="ECO:0000256" key="1">
    <source>
        <dbReference type="SAM" id="MobiDB-lite"/>
    </source>
</evidence>
<dbReference type="InterPro" id="IPR016047">
    <property type="entry name" value="M23ase_b-sheet_dom"/>
</dbReference>
<evidence type="ECO:0000313" key="4">
    <source>
        <dbReference type="EMBL" id="MBY8820736.1"/>
    </source>
</evidence>
<dbReference type="Gene3D" id="2.70.70.10">
    <property type="entry name" value="Glucose Permease (Domain IIA)"/>
    <property type="match status" value="1"/>
</dbReference>
<protein>
    <submittedName>
        <fullName evidence="4">M23 family metallopeptidase</fullName>
    </submittedName>
</protein>
<dbReference type="CDD" id="cd12797">
    <property type="entry name" value="M23_peptidase"/>
    <property type="match status" value="1"/>
</dbReference>
<dbReference type="SUPFAM" id="SSF51261">
    <property type="entry name" value="Duplicated hybrid motif"/>
    <property type="match status" value="1"/>
</dbReference>
<name>A0ABS7PHG6_9SPHN</name>
<accession>A0ABS7PHG6</accession>
<feature type="region of interest" description="Disordered" evidence="1">
    <location>
        <begin position="74"/>
        <end position="99"/>
    </location>
</feature>
<dbReference type="PANTHER" id="PTHR21666">
    <property type="entry name" value="PEPTIDASE-RELATED"/>
    <property type="match status" value="1"/>
</dbReference>
<gene>
    <name evidence="4" type="ORF">K7G82_00435</name>
</gene>
<keyword evidence="2" id="KW-0732">Signal</keyword>